<dbReference type="GO" id="GO:0004177">
    <property type="term" value="F:aminopeptidase activity"/>
    <property type="evidence" value="ECO:0007669"/>
    <property type="project" value="UniProtKB-KW"/>
</dbReference>
<keyword evidence="9" id="KW-0812">Transmembrane</keyword>
<evidence type="ECO:0000256" key="1">
    <source>
        <dbReference type="ARBA" id="ARBA00003273"/>
    </source>
</evidence>
<dbReference type="SUPFAM" id="SSF53187">
    <property type="entry name" value="Zn-dependent exopeptidases"/>
    <property type="match status" value="1"/>
</dbReference>
<keyword evidence="11" id="KW-0645">Protease</keyword>
<feature type="transmembrane region" description="Helical" evidence="9">
    <location>
        <begin position="340"/>
        <end position="358"/>
    </location>
</feature>
<feature type="transmembrane region" description="Helical" evidence="9">
    <location>
        <begin position="523"/>
        <end position="543"/>
    </location>
</feature>
<feature type="transmembrane region" description="Helical" evidence="9">
    <location>
        <begin position="414"/>
        <end position="433"/>
    </location>
</feature>
<evidence type="ECO:0000313" key="11">
    <source>
        <dbReference type="EMBL" id="BCJ44192.1"/>
    </source>
</evidence>
<keyword evidence="9" id="KW-0472">Membrane</keyword>
<evidence type="ECO:0000256" key="4">
    <source>
        <dbReference type="ARBA" id="ARBA00017435"/>
    </source>
</evidence>
<evidence type="ECO:0000256" key="2">
    <source>
        <dbReference type="ARBA" id="ARBA00004128"/>
    </source>
</evidence>
<keyword evidence="12" id="KW-1185">Reference proteome</keyword>
<sequence>MRDAALLRPARRGFAALAVLAVLALAGFAAVRSVLPPAAAPVSAPAGEFSAERAFEHVRTIATRPHPAGSAANDQVRDYLVQTLRGLGLSPEVQDTVSVQGGELSSSAGGTGLARVRNVVAVIPGSASTGRVFLVAHYDSAQTGPGGNDDAAGTATILETARALTNGGKLRNDVVLVLTDAEEACLCGAEAFVRQHPLARDSGVVLNLEARGSSGPAIMFETSPGNAKLVEAYSHAPYPVGTSFAVEIYRRLPNDTDFTAFRDAAFTGLNSAYIDGAAVYHAPTDLPSAMDRDSLQHHGANALAVARELAGEDLKSQLRDTGDATYFPVPGLLVRYPGALIWPLALLAVVAVVALAWLARRQGRLTGRRLALAGVLTLAPIVVSAVLAQLFWTVLTLIRPEYGALPIDPYRPGFYRVAVIALAVAVVVCWFALLRRRLGAAALAVAGLGWLAGLGVVLAALTPGGAYLATLPALAGALAALVALFVRDWAATAAITAGALVAVVILLPTVIMLFPALGMGMGAAGAFLTVLLLLALLPVIDLVHPSGEPVQGLPAARARRRGALPTLVASLTVLVCTAAGLVADRFDAEHPSLTQLMYALDADTGRAEWLSTEASTQEWTSHYVTGDPKPVAETLPAFGDEQLRTGPAQAADLPAPNVTVTSDLKSPGSADRILTLLVKPQRAVRFVTLHVSAADQVVTATVGGRVVPVDKAAGGGWGFGFIFHAPPPEGVEVALTVRGTGPVKLRAMDASDNVTEMPGFQARPAGVGVLGSHSSEMVAVAKTYEF</sequence>
<evidence type="ECO:0000259" key="10">
    <source>
        <dbReference type="Pfam" id="PF04389"/>
    </source>
</evidence>
<evidence type="ECO:0000256" key="6">
    <source>
        <dbReference type="ARBA" id="ARBA00022989"/>
    </source>
</evidence>
<proteinExistence type="inferred from homology"/>
<accession>A0ABM7LXX8</accession>
<dbReference type="Gene3D" id="3.40.630.10">
    <property type="entry name" value="Zn peptidases"/>
    <property type="match status" value="1"/>
</dbReference>
<dbReference type="EMBL" id="AP023356">
    <property type="protein sequence ID" value="BCJ44192.1"/>
    <property type="molecule type" value="Genomic_DNA"/>
</dbReference>
<comment type="subcellular location">
    <subcellularLocation>
        <location evidence="2">Vacuole membrane</location>
        <topology evidence="2">Multi-pass membrane protein</topology>
    </subcellularLocation>
</comment>
<organism evidence="11 12">
    <name type="scientific">Actinoplanes ianthinogenes</name>
    <dbReference type="NCBI Taxonomy" id="122358"/>
    <lineage>
        <taxon>Bacteria</taxon>
        <taxon>Bacillati</taxon>
        <taxon>Actinomycetota</taxon>
        <taxon>Actinomycetes</taxon>
        <taxon>Micromonosporales</taxon>
        <taxon>Micromonosporaceae</taxon>
        <taxon>Actinoplanes</taxon>
    </lineage>
</organism>
<dbReference type="Pfam" id="PF04389">
    <property type="entry name" value="Peptidase_M28"/>
    <property type="match status" value="1"/>
</dbReference>
<dbReference type="PANTHER" id="PTHR12147:SF58">
    <property type="entry name" value="VACUOLAR MEMBRANE PROTEASE"/>
    <property type="match status" value="1"/>
</dbReference>
<evidence type="ECO:0000313" key="12">
    <source>
        <dbReference type="Proteomes" id="UP000676967"/>
    </source>
</evidence>
<comment type="function">
    <text evidence="1">May be involved in vacuolar sorting and osmoregulation.</text>
</comment>
<keyword evidence="11" id="KW-0031">Aminopeptidase</keyword>
<keyword evidence="5" id="KW-0926">Vacuole</keyword>
<feature type="domain" description="Peptidase M28" evidence="10">
    <location>
        <begin position="118"/>
        <end position="305"/>
    </location>
</feature>
<feature type="transmembrane region" description="Helical" evidence="9">
    <location>
        <begin position="440"/>
        <end position="461"/>
    </location>
</feature>
<evidence type="ECO:0000256" key="7">
    <source>
        <dbReference type="ARBA" id="ARBA00023180"/>
    </source>
</evidence>
<evidence type="ECO:0000256" key="5">
    <source>
        <dbReference type="ARBA" id="ARBA00022554"/>
    </source>
</evidence>
<comment type="similarity">
    <text evidence="3">Belongs to the peptidase M28 family.</text>
</comment>
<feature type="transmembrane region" description="Helical" evidence="9">
    <location>
        <begin position="564"/>
        <end position="583"/>
    </location>
</feature>
<keyword evidence="11" id="KW-0378">Hydrolase</keyword>
<name>A0ABM7LXX8_9ACTN</name>
<evidence type="ECO:0000256" key="8">
    <source>
        <dbReference type="ARBA" id="ARBA00031512"/>
    </source>
</evidence>
<evidence type="ECO:0000256" key="9">
    <source>
        <dbReference type="SAM" id="Phobius"/>
    </source>
</evidence>
<evidence type="ECO:0000256" key="3">
    <source>
        <dbReference type="ARBA" id="ARBA00010918"/>
    </source>
</evidence>
<reference evidence="11 12" key="1">
    <citation type="submission" date="2020-08" db="EMBL/GenBank/DDBJ databases">
        <title>Whole genome shotgun sequence of Actinoplanes ianthinogenes NBRC 13996.</title>
        <authorList>
            <person name="Komaki H."/>
            <person name="Tamura T."/>
        </authorList>
    </citation>
    <scope>NUCLEOTIDE SEQUENCE [LARGE SCALE GENOMIC DNA]</scope>
    <source>
        <strain evidence="11 12">NBRC 13996</strain>
    </source>
</reference>
<keyword evidence="6 9" id="KW-1133">Transmembrane helix</keyword>
<feature type="transmembrane region" description="Helical" evidence="9">
    <location>
        <begin position="493"/>
        <end position="517"/>
    </location>
</feature>
<dbReference type="InterPro" id="IPR007484">
    <property type="entry name" value="Peptidase_M28"/>
</dbReference>
<dbReference type="Proteomes" id="UP000676967">
    <property type="component" value="Chromosome"/>
</dbReference>
<feature type="transmembrane region" description="Helical" evidence="9">
    <location>
        <begin position="370"/>
        <end position="394"/>
    </location>
</feature>
<feature type="transmembrane region" description="Helical" evidence="9">
    <location>
        <begin position="467"/>
        <end position="486"/>
    </location>
</feature>
<dbReference type="RefSeq" id="WP_189329110.1">
    <property type="nucleotide sequence ID" value="NZ_AP023356.1"/>
</dbReference>
<gene>
    <name evidence="11" type="ORF">Aiant_48490</name>
</gene>
<keyword evidence="7" id="KW-0325">Glycoprotein</keyword>
<dbReference type="InterPro" id="IPR045175">
    <property type="entry name" value="M28_fam"/>
</dbReference>
<protein>
    <recommendedName>
        <fullName evidence="4">Vacuolar membrane protease</fullName>
    </recommendedName>
    <alternativeName>
        <fullName evidence="8">FXNA-related family protease 1</fullName>
    </alternativeName>
</protein>
<dbReference type="PANTHER" id="PTHR12147">
    <property type="entry name" value="METALLOPEPTIDASE M28 FAMILY MEMBER"/>
    <property type="match status" value="1"/>
</dbReference>